<dbReference type="InParanoid" id="A9V011"/>
<dbReference type="RefSeq" id="XP_001746035.1">
    <property type="nucleotide sequence ID" value="XM_001745983.1"/>
</dbReference>
<reference evidence="2 3" key="1">
    <citation type="journal article" date="2008" name="Nature">
        <title>The genome of the choanoflagellate Monosiga brevicollis and the origin of metazoans.</title>
        <authorList>
            <consortium name="JGI Sequencing"/>
            <person name="King N."/>
            <person name="Westbrook M.J."/>
            <person name="Young S.L."/>
            <person name="Kuo A."/>
            <person name="Abedin M."/>
            <person name="Chapman J."/>
            <person name="Fairclough S."/>
            <person name="Hellsten U."/>
            <person name="Isogai Y."/>
            <person name="Letunic I."/>
            <person name="Marr M."/>
            <person name="Pincus D."/>
            <person name="Putnam N."/>
            <person name="Rokas A."/>
            <person name="Wright K.J."/>
            <person name="Zuzow R."/>
            <person name="Dirks W."/>
            <person name="Good M."/>
            <person name="Goodstein D."/>
            <person name="Lemons D."/>
            <person name="Li W."/>
            <person name="Lyons J.B."/>
            <person name="Morris A."/>
            <person name="Nichols S."/>
            <person name="Richter D.J."/>
            <person name="Salamov A."/>
            <person name="Bork P."/>
            <person name="Lim W.A."/>
            <person name="Manning G."/>
            <person name="Miller W.T."/>
            <person name="McGinnis W."/>
            <person name="Shapiro H."/>
            <person name="Tjian R."/>
            <person name="Grigoriev I.V."/>
            <person name="Rokhsar D."/>
        </authorList>
    </citation>
    <scope>NUCLEOTIDE SEQUENCE [LARGE SCALE GENOMIC DNA]</scope>
    <source>
        <strain evidence="3">MX1 / ATCC 50154</strain>
    </source>
</reference>
<dbReference type="GeneID" id="5891433"/>
<proteinExistence type="predicted"/>
<accession>A9V011</accession>
<dbReference type="KEGG" id="mbr:MONBRDRAFT_8432"/>
<keyword evidence="3" id="KW-1185">Reference proteome</keyword>
<sequence>MAVTKPGTSSGIGALGLAMGSWHQASFAVAAPRSRSARRTDDFWYVVNVSGQRLLFEERERQILWVDDLDSDEAYGKREALVLLSEKLRNNPQLVERLGMDITLLPLHYDRVNFRHQAWHQLRTDGVVDEYDVQEIAVRGNETTTTVTFWAESTAVADRISVAVDEGLCFTFERQLACSFGIGLEPTDEPLDPTSTSSVDVLRTSTATLVHSSTGTPVTTTTSPEATPSAQGFWNQLQSGATFANPIFVVIFILLCLLTLGLLSYLCCSERFRSNKRRVQQEEMQRALEELARLDAFGQPGQPSPSAHAHD</sequence>
<dbReference type="EMBL" id="CH991552">
    <property type="protein sequence ID" value="EDQ88930.1"/>
    <property type="molecule type" value="Genomic_DNA"/>
</dbReference>
<name>A9V011_MONBE</name>
<gene>
    <name evidence="2" type="ORF">MONBRDRAFT_8432</name>
</gene>
<feature type="transmembrane region" description="Helical" evidence="1">
    <location>
        <begin position="247"/>
        <end position="268"/>
    </location>
</feature>
<evidence type="ECO:0000256" key="1">
    <source>
        <dbReference type="SAM" id="Phobius"/>
    </source>
</evidence>
<dbReference type="AlphaFoldDB" id="A9V011"/>
<organism evidence="2 3">
    <name type="scientific">Monosiga brevicollis</name>
    <name type="common">Choanoflagellate</name>
    <dbReference type="NCBI Taxonomy" id="81824"/>
    <lineage>
        <taxon>Eukaryota</taxon>
        <taxon>Choanoflagellata</taxon>
        <taxon>Craspedida</taxon>
        <taxon>Salpingoecidae</taxon>
        <taxon>Monosiga</taxon>
    </lineage>
</organism>
<dbReference type="Proteomes" id="UP000001357">
    <property type="component" value="Unassembled WGS sequence"/>
</dbReference>
<keyword evidence="1" id="KW-1133">Transmembrane helix</keyword>
<evidence type="ECO:0000313" key="2">
    <source>
        <dbReference type="EMBL" id="EDQ88930.1"/>
    </source>
</evidence>
<evidence type="ECO:0000313" key="3">
    <source>
        <dbReference type="Proteomes" id="UP000001357"/>
    </source>
</evidence>
<protein>
    <submittedName>
        <fullName evidence="2">Uncharacterized protein</fullName>
    </submittedName>
</protein>
<keyword evidence="1" id="KW-0812">Transmembrane</keyword>
<keyword evidence="1" id="KW-0472">Membrane</keyword>